<name>X8AMH2_MYCXE</name>
<accession>X8AMH2</accession>
<dbReference type="GO" id="GO:0016627">
    <property type="term" value="F:oxidoreductase activity, acting on the CH-CH group of donors"/>
    <property type="evidence" value="ECO:0007669"/>
    <property type="project" value="InterPro"/>
</dbReference>
<dbReference type="GO" id="GO:0050660">
    <property type="term" value="F:flavin adenine dinucleotide binding"/>
    <property type="evidence" value="ECO:0007669"/>
    <property type="project" value="InterPro"/>
</dbReference>
<evidence type="ECO:0000313" key="2">
    <source>
        <dbReference type="EMBL" id="EUA33112.1"/>
    </source>
</evidence>
<organism evidence="2">
    <name type="scientific">Mycobacterium xenopi 4042</name>
    <dbReference type="NCBI Taxonomy" id="1299334"/>
    <lineage>
        <taxon>Bacteria</taxon>
        <taxon>Bacillati</taxon>
        <taxon>Actinomycetota</taxon>
        <taxon>Actinomycetes</taxon>
        <taxon>Mycobacteriales</taxon>
        <taxon>Mycobacteriaceae</taxon>
        <taxon>Mycobacterium</taxon>
    </lineage>
</organism>
<sequence>MAITLEAGVSLGAMPVYRYGTEAQKREWLPQLASGRALARSG</sequence>
<dbReference type="AlphaFoldDB" id="X8AMH2"/>
<dbReference type="InterPro" id="IPR013786">
    <property type="entry name" value="AcylCoA_DH/ox_N"/>
</dbReference>
<evidence type="ECO:0000259" key="1">
    <source>
        <dbReference type="Pfam" id="PF02771"/>
    </source>
</evidence>
<dbReference type="SUPFAM" id="SSF56645">
    <property type="entry name" value="Acyl-CoA dehydrogenase NM domain-like"/>
    <property type="match status" value="1"/>
</dbReference>
<protein>
    <submittedName>
        <fullName evidence="2">Acyl-CoA dehydrogenase, N-terminal domain protein</fullName>
    </submittedName>
</protein>
<gene>
    <name evidence="2" type="ORF">I553_7518</name>
</gene>
<dbReference type="InterPro" id="IPR037069">
    <property type="entry name" value="AcylCoA_DH/ox_N_sf"/>
</dbReference>
<dbReference type="EMBL" id="JAOB01000047">
    <property type="protein sequence ID" value="EUA33112.1"/>
    <property type="molecule type" value="Genomic_DNA"/>
</dbReference>
<reference evidence="2" key="1">
    <citation type="submission" date="2014-01" db="EMBL/GenBank/DDBJ databases">
        <authorList>
            <person name="Brown-Elliot B."/>
            <person name="Wallace R."/>
            <person name="Lenaerts A."/>
            <person name="Ordway D."/>
            <person name="DeGroote M.A."/>
            <person name="Parker T."/>
            <person name="Sizemore C."/>
            <person name="Tallon L.J."/>
            <person name="Sadzewicz L.K."/>
            <person name="Sengamalay N."/>
            <person name="Fraser C.M."/>
            <person name="Hine E."/>
            <person name="Shefchek K.A."/>
            <person name="Das S.P."/>
            <person name="Tettelin H."/>
        </authorList>
    </citation>
    <scope>NUCLEOTIDE SEQUENCE [LARGE SCALE GENOMIC DNA]</scope>
    <source>
        <strain evidence="2">4042</strain>
    </source>
</reference>
<dbReference type="PATRIC" id="fig|1299334.3.peg.4901"/>
<proteinExistence type="predicted"/>
<dbReference type="Pfam" id="PF02771">
    <property type="entry name" value="Acyl-CoA_dh_N"/>
    <property type="match status" value="1"/>
</dbReference>
<dbReference type="Gene3D" id="1.10.540.10">
    <property type="entry name" value="Acyl-CoA dehydrogenase/oxidase, N-terminal domain"/>
    <property type="match status" value="1"/>
</dbReference>
<dbReference type="InterPro" id="IPR009100">
    <property type="entry name" value="AcylCoA_DH/oxidase_NM_dom_sf"/>
</dbReference>
<comment type="caution">
    <text evidence="2">The sequence shown here is derived from an EMBL/GenBank/DDBJ whole genome shotgun (WGS) entry which is preliminary data.</text>
</comment>
<feature type="domain" description="Acyl-CoA dehydrogenase/oxidase N-terminal" evidence="1">
    <location>
        <begin position="2"/>
        <end position="35"/>
    </location>
</feature>